<dbReference type="EMBL" id="JAOYFB010000036">
    <property type="protein sequence ID" value="KAK4021573.1"/>
    <property type="molecule type" value="Genomic_DNA"/>
</dbReference>
<comment type="caution">
    <text evidence="1">The sequence shown here is derived from an EMBL/GenBank/DDBJ whole genome shotgun (WGS) entry which is preliminary data.</text>
</comment>
<dbReference type="Proteomes" id="UP001234178">
    <property type="component" value="Unassembled WGS sequence"/>
</dbReference>
<proteinExistence type="predicted"/>
<accession>A0ABR0A8V6</accession>
<sequence>MAQDTDQASSSNLINFSITVSVTEASPDSTGFSISLNSSKAPNVALFPAILVLETDRLQYLPLLAGQVSTRHTSVPSD</sequence>
<gene>
    <name evidence="1" type="ORF">OUZ56_003486</name>
</gene>
<evidence type="ECO:0000313" key="1">
    <source>
        <dbReference type="EMBL" id="KAK4021573.1"/>
    </source>
</evidence>
<organism evidence="1 2">
    <name type="scientific">Daphnia magna</name>
    <dbReference type="NCBI Taxonomy" id="35525"/>
    <lineage>
        <taxon>Eukaryota</taxon>
        <taxon>Metazoa</taxon>
        <taxon>Ecdysozoa</taxon>
        <taxon>Arthropoda</taxon>
        <taxon>Crustacea</taxon>
        <taxon>Branchiopoda</taxon>
        <taxon>Diplostraca</taxon>
        <taxon>Cladocera</taxon>
        <taxon>Anomopoda</taxon>
        <taxon>Daphniidae</taxon>
        <taxon>Daphnia</taxon>
    </lineage>
</organism>
<keyword evidence="2" id="KW-1185">Reference proteome</keyword>
<evidence type="ECO:0000313" key="2">
    <source>
        <dbReference type="Proteomes" id="UP001234178"/>
    </source>
</evidence>
<reference evidence="1 2" key="1">
    <citation type="journal article" date="2023" name="Nucleic Acids Res.">
        <title>The hologenome of Daphnia magna reveals possible DNA methylation and microbiome-mediated evolution of the host genome.</title>
        <authorList>
            <person name="Chaturvedi A."/>
            <person name="Li X."/>
            <person name="Dhandapani V."/>
            <person name="Marshall H."/>
            <person name="Kissane S."/>
            <person name="Cuenca-Cambronero M."/>
            <person name="Asole G."/>
            <person name="Calvet F."/>
            <person name="Ruiz-Romero M."/>
            <person name="Marangio P."/>
            <person name="Guigo R."/>
            <person name="Rago D."/>
            <person name="Mirbahai L."/>
            <person name="Eastwood N."/>
            <person name="Colbourne J.K."/>
            <person name="Zhou J."/>
            <person name="Mallon E."/>
            <person name="Orsini L."/>
        </authorList>
    </citation>
    <scope>NUCLEOTIDE SEQUENCE [LARGE SCALE GENOMIC DNA]</scope>
    <source>
        <strain evidence="1">LRV0_1</strain>
    </source>
</reference>
<protein>
    <submittedName>
        <fullName evidence="1">Uncharacterized protein</fullName>
    </submittedName>
</protein>
<name>A0ABR0A8V6_9CRUS</name>